<dbReference type="RefSeq" id="WP_066971451.1">
    <property type="nucleotide sequence ID" value="NZ_LWMT01000094.1"/>
</dbReference>
<organism evidence="1 2">
    <name type="scientific">Methanobrevibacter filiformis</name>
    <dbReference type="NCBI Taxonomy" id="55758"/>
    <lineage>
        <taxon>Archaea</taxon>
        <taxon>Methanobacteriati</taxon>
        <taxon>Methanobacteriota</taxon>
        <taxon>Methanomada group</taxon>
        <taxon>Methanobacteria</taxon>
        <taxon>Methanobacteriales</taxon>
        <taxon>Methanobacteriaceae</taxon>
        <taxon>Methanobrevibacter</taxon>
    </lineage>
</organism>
<name>A0A166DFD5_9EURY</name>
<dbReference type="PATRIC" id="fig|55758.3.peg.711"/>
<accession>A0A166DFD5</accession>
<dbReference type="AlphaFoldDB" id="A0A166DFD5"/>
<protein>
    <submittedName>
        <fullName evidence="1">Uncharacterized protein</fullName>
    </submittedName>
</protein>
<sequence>MDKKYIIGIVCIVLIAIVAIAASMSGGDNTATTKDADQNDPFNGANAKLENITISSNYGSFDVSGKIMFKNDETYADLGANVNLQDGSKISESIVKNWNDVEKNQWYALDGYLLSASGNDYSLSDIKSIDFKYDGKIVYTWENK</sequence>
<evidence type="ECO:0000313" key="1">
    <source>
        <dbReference type="EMBL" id="KZX15542.1"/>
    </source>
</evidence>
<proteinExistence type="predicted"/>
<dbReference type="Proteomes" id="UP000077066">
    <property type="component" value="Unassembled WGS sequence"/>
</dbReference>
<keyword evidence="2" id="KW-1185">Reference proteome</keyword>
<dbReference type="EMBL" id="LWMT01000094">
    <property type="protein sequence ID" value="KZX15542.1"/>
    <property type="molecule type" value="Genomic_DNA"/>
</dbReference>
<dbReference type="STRING" id="55758.MBFIL_06340"/>
<gene>
    <name evidence="1" type="ORF">MBFIL_06340</name>
</gene>
<comment type="caution">
    <text evidence="1">The sequence shown here is derived from an EMBL/GenBank/DDBJ whole genome shotgun (WGS) entry which is preliminary data.</text>
</comment>
<reference evidence="1 2" key="1">
    <citation type="submission" date="2016-04" db="EMBL/GenBank/DDBJ databases">
        <title>Genome sequence of Methanobrevibacter filiformis DSM 11501.</title>
        <authorList>
            <person name="Poehlein A."/>
            <person name="Seedorf H."/>
            <person name="Daniel R."/>
        </authorList>
    </citation>
    <scope>NUCLEOTIDE SEQUENCE [LARGE SCALE GENOMIC DNA]</scope>
    <source>
        <strain evidence="1 2">DSM 11501</strain>
    </source>
</reference>
<evidence type="ECO:0000313" key="2">
    <source>
        <dbReference type="Proteomes" id="UP000077066"/>
    </source>
</evidence>